<reference evidence="1 2" key="1">
    <citation type="submission" date="2017-11" db="EMBL/GenBank/DDBJ databases">
        <title>Taxonomic description and genome sequences of Spirosoma HA7 sp. nov., isolated from pollen microhabitat of Corylus avellana.</title>
        <authorList>
            <person name="Ambika Manirajan B."/>
            <person name="Suarez C."/>
            <person name="Ratering S."/>
            <person name="Geissler-Plaum R."/>
            <person name="Cardinale M."/>
            <person name="Sylvia S."/>
        </authorList>
    </citation>
    <scope>NUCLEOTIDE SEQUENCE [LARGE SCALE GENOMIC DNA]</scope>
    <source>
        <strain evidence="1 2">HA7</strain>
    </source>
</reference>
<gene>
    <name evidence="1" type="ORF">CWM47_24060</name>
</gene>
<dbReference type="EMBL" id="CP025096">
    <property type="protein sequence ID" value="AUD04652.1"/>
    <property type="molecule type" value="Genomic_DNA"/>
</dbReference>
<dbReference type="KEGG" id="spir:CWM47_24060"/>
<organism evidence="1 2">
    <name type="scientific">Spirosoma pollinicola</name>
    <dbReference type="NCBI Taxonomy" id="2057025"/>
    <lineage>
        <taxon>Bacteria</taxon>
        <taxon>Pseudomonadati</taxon>
        <taxon>Bacteroidota</taxon>
        <taxon>Cytophagia</taxon>
        <taxon>Cytophagales</taxon>
        <taxon>Cytophagaceae</taxon>
        <taxon>Spirosoma</taxon>
    </lineage>
</organism>
<evidence type="ECO:0000313" key="2">
    <source>
        <dbReference type="Proteomes" id="UP000232883"/>
    </source>
</evidence>
<dbReference type="RefSeq" id="WP_100990717.1">
    <property type="nucleotide sequence ID" value="NZ_CP025096.1"/>
</dbReference>
<proteinExistence type="predicted"/>
<keyword evidence="2" id="KW-1185">Reference proteome</keyword>
<name>A0A2K8Z459_9BACT</name>
<dbReference type="OrthoDB" id="965606at2"/>
<accession>A0A2K8Z459</accession>
<protein>
    <submittedName>
        <fullName evidence="1">Uncharacterized protein</fullName>
    </submittedName>
</protein>
<evidence type="ECO:0000313" key="1">
    <source>
        <dbReference type="EMBL" id="AUD04652.1"/>
    </source>
</evidence>
<dbReference type="AlphaFoldDB" id="A0A2K8Z459"/>
<sequence length="120" mass="13627">MHHNPFEIFDVRLSNIEVLLSDLKLIHLVASGVPANESRFGNFKWYINETGQAESTARQRIARGEVPGVTKMGKKLLFEKAVVLQSIKDHQRKTNDELTTAAEEEFAKRHTIRAKEEVAV</sequence>
<dbReference type="Proteomes" id="UP000232883">
    <property type="component" value="Chromosome"/>
</dbReference>